<proteinExistence type="predicted"/>
<evidence type="ECO:0000313" key="2">
    <source>
        <dbReference type="Proteomes" id="UP001501697"/>
    </source>
</evidence>
<organism evidence="1 2">
    <name type="scientific">Microbacterium awajiense</name>
    <dbReference type="NCBI Taxonomy" id="415214"/>
    <lineage>
        <taxon>Bacteria</taxon>
        <taxon>Bacillati</taxon>
        <taxon>Actinomycetota</taxon>
        <taxon>Actinomycetes</taxon>
        <taxon>Micrococcales</taxon>
        <taxon>Microbacteriaceae</taxon>
        <taxon>Microbacterium</taxon>
    </lineage>
</organism>
<gene>
    <name evidence="1" type="ORF">GCM10022200_24590</name>
</gene>
<name>A0ABP7ATF4_9MICO</name>
<reference evidence="2" key="1">
    <citation type="journal article" date="2019" name="Int. J. Syst. Evol. Microbiol.">
        <title>The Global Catalogue of Microorganisms (GCM) 10K type strain sequencing project: providing services to taxonomists for standard genome sequencing and annotation.</title>
        <authorList>
            <consortium name="The Broad Institute Genomics Platform"/>
            <consortium name="The Broad Institute Genome Sequencing Center for Infectious Disease"/>
            <person name="Wu L."/>
            <person name="Ma J."/>
        </authorList>
    </citation>
    <scope>NUCLEOTIDE SEQUENCE [LARGE SCALE GENOMIC DNA]</scope>
    <source>
        <strain evidence="2">JCM 16544</strain>
    </source>
</reference>
<comment type="caution">
    <text evidence="1">The sequence shown here is derived from an EMBL/GenBank/DDBJ whole genome shotgun (WGS) entry which is preliminary data.</text>
</comment>
<dbReference type="Proteomes" id="UP001501697">
    <property type="component" value="Unassembled WGS sequence"/>
</dbReference>
<accession>A0ABP7ATF4</accession>
<protein>
    <submittedName>
        <fullName evidence="1">Uncharacterized protein</fullName>
    </submittedName>
</protein>
<dbReference type="EMBL" id="BAAAYU010000005">
    <property type="protein sequence ID" value="GAA3640080.1"/>
    <property type="molecule type" value="Genomic_DNA"/>
</dbReference>
<keyword evidence="2" id="KW-1185">Reference proteome</keyword>
<sequence length="76" mass="8088">MAASTRATVAGATLSGRLSTFETVPTDTEAAMATSRTLTLMLGSRSLSRPLKRYPFAAMRGPTHADVEPRTLGVDY</sequence>
<evidence type="ECO:0000313" key="1">
    <source>
        <dbReference type="EMBL" id="GAA3640080.1"/>
    </source>
</evidence>